<keyword evidence="2" id="KW-0805">Transcription regulation</keyword>
<dbReference type="InterPro" id="IPR013324">
    <property type="entry name" value="RNA_pol_sigma_r3/r4-like"/>
</dbReference>
<dbReference type="SUPFAM" id="SSF88946">
    <property type="entry name" value="Sigma2 domain of RNA polymerase sigma factors"/>
    <property type="match status" value="1"/>
</dbReference>
<proteinExistence type="inferred from homology"/>
<keyword evidence="8" id="KW-1185">Reference proteome</keyword>
<protein>
    <submittedName>
        <fullName evidence="7">RNA polymerase sigma-70 factor</fullName>
    </submittedName>
</protein>
<dbReference type="Pfam" id="PF04542">
    <property type="entry name" value="Sigma70_r2"/>
    <property type="match status" value="1"/>
</dbReference>
<dbReference type="PANTHER" id="PTHR43133">
    <property type="entry name" value="RNA POLYMERASE ECF-TYPE SIGMA FACTO"/>
    <property type="match status" value="1"/>
</dbReference>
<dbReference type="Pfam" id="PF08281">
    <property type="entry name" value="Sigma70_r4_2"/>
    <property type="match status" value="1"/>
</dbReference>
<dbReference type="InterPro" id="IPR013249">
    <property type="entry name" value="RNA_pol_sigma70_r4_t2"/>
</dbReference>
<dbReference type="InterPro" id="IPR014327">
    <property type="entry name" value="RNA_pol_sigma70_bacteroid"/>
</dbReference>
<evidence type="ECO:0000256" key="4">
    <source>
        <dbReference type="ARBA" id="ARBA00023163"/>
    </source>
</evidence>
<dbReference type="NCBIfam" id="TIGR02937">
    <property type="entry name" value="sigma70-ECF"/>
    <property type="match status" value="1"/>
</dbReference>
<dbReference type="GO" id="GO:0006352">
    <property type="term" value="P:DNA-templated transcription initiation"/>
    <property type="evidence" value="ECO:0007669"/>
    <property type="project" value="InterPro"/>
</dbReference>
<dbReference type="Proteomes" id="UP000316614">
    <property type="component" value="Chromosome"/>
</dbReference>
<dbReference type="Gene3D" id="1.10.1740.10">
    <property type="match status" value="1"/>
</dbReference>
<evidence type="ECO:0000259" key="6">
    <source>
        <dbReference type="Pfam" id="PF08281"/>
    </source>
</evidence>
<gene>
    <name evidence="7" type="ORF">FKX85_18670</name>
</gene>
<feature type="domain" description="RNA polymerase sigma factor 70 region 4 type 2" evidence="6">
    <location>
        <begin position="132"/>
        <end position="179"/>
    </location>
</feature>
<evidence type="ECO:0000313" key="7">
    <source>
        <dbReference type="EMBL" id="QDH80957.1"/>
    </source>
</evidence>
<keyword evidence="3" id="KW-0731">Sigma factor</keyword>
<evidence type="ECO:0000256" key="2">
    <source>
        <dbReference type="ARBA" id="ARBA00023015"/>
    </source>
</evidence>
<dbReference type="GO" id="GO:0016987">
    <property type="term" value="F:sigma factor activity"/>
    <property type="evidence" value="ECO:0007669"/>
    <property type="project" value="UniProtKB-KW"/>
</dbReference>
<dbReference type="OrthoDB" id="764811at2"/>
<dbReference type="GO" id="GO:0003677">
    <property type="term" value="F:DNA binding"/>
    <property type="evidence" value="ECO:0007669"/>
    <property type="project" value="InterPro"/>
</dbReference>
<dbReference type="AlphaFoldDB" id="A0A514CMH4"/>
<dbReference type="InterPro" id="IPR013325">
    <property type="entry name" value="RNA_pol_sigma_r2"/>
</dbReference>
<comment type="similarity">
    <text evidence="1">Belongs to the sigma-70 factor family. ECF subfamily.</text>
</comment>
<dbReference type="EMBL" id="CP041253">
    <property type="protein sequence ID" value="QDH80957.1"/>
    <property type="molecule type" value="Genomic_DNA"/>
</dbReference>
<dbReference type="CDD" id="cd06171">
    <property type="entry name" value="Sigma70_r4"/>
    <property type="match status" value="1"/>
</dbReference>
<evidence type="ECO:0000313" key="8">
    <source>
        <dbReference type="Proteomes" id="UP000316614"/>
    </source>
</evidence>
<evidence type="ECO:0000259" key="5">
    <source>
        <dbReference type="Pfam" id="PF04542"/>
    </source>
</evidence>
<dbReference type="InterPro" id="IPR036388">
    <property type="entry name" value="WH-like_DNA-bd_sf"/>
</dbReference>
<dbReference type="SUPFAM" id="SSF88659">
    <property type="entry name" value="Sigma3 and sigma4 domains of RNA polymerase sigma factors"/>
    <property type="match status" value="1"/>
</dbReference>
<dbReference type="InterPro" id="IPR039425">
    <property type="entry name" value="RNA_pol_sigma-70-like"/>
</dbReference>
<dbReference type="InterPro" id="IPR014284">
    <property type="entry name" value="RNA_pol_sigma-70_dom"/>
</dbReference>
<name>A0A514CMH4_9BACT</name>
<dbReference type="KEGG" id="echi:FKX85_18670"/>
<evidence type="ECO:0000256" key="3">
    <source>
        <dbReference type="ARBA" id="ARBA00023082"/>
    </source>
</evidence>
<organism evidence="7 8">
    <name type="scientific">Echinicola soli</name>
    <dbReference type="NCBI Taxonomy" id="2591634"/>
    <lineage>
        <taxon>Bacteria</taxon>
        <taxon>Pseudomonadati</taxon>
        <taxon>Bacteroidota</taxon>
        <taxon>Cytophagia</taxon>
        <taxon>Cytophagales</taxon>
        <taxon>Cyclobacteriaceae</taxon>
        <taxon>Echinicola</taxon>
    </lineage>
</organism>
<evidence type="ECO:0000256" key="1">
    <source>
        <dbReference type="ARBA" id="ARBA00010641"/>
    </source>
</evidence>
<dbReference type="NCBIfam" id="TIGR02985">
    <property type="entry name" value="Sig70_bacteroi1"/>
    <property type="match status" value="1"/>
</dbReference>
<dbReference type="Gene3D" id="1.10.10.10">
    <property type="entry name" value="Winged helix-like DNA-binding domain superfamily/Winged helix DNA-binding domain"/>
    <property type="match status" value="1"/>
</dbReference>
<sequence length="203" mass="23644">MTMNDPITLEITDAYLVEKIKEGDEIAYYHLYERYASKIYHVSKKMELSHHDAEEVVQDVFLYLWKKRNDLRSDLSINAYIFSIVRSLVIKRCQKKARFIAYQQYAIPMSKDFSNVTEDTVIYQDLHEFATKAIDTLPVKQREVFMLKTVNHMTAEEIAAQLNLSVRTVENQIYRATKSLRKQVESTQEVSLGLILVVLGLIS</sequence>
<dbReference type="PANTHER" id="PTHR43133:SF46">
    <property type="entry name" value="RNA POLYMERASE SIGMA-70 FACTOR ECF SUBFAMILY"/>
    <property type="match status" value="1"/>
</dbReference>
<accession>A0A514CMH4</accession>
<feature type="domain" description="RNA polymerase sigma-70 region 2" evidence="5">
    <location>
        <begin position="31"/>
        <end position="98"/>
    </location>
</feature>
<keyword evidence="4" id="KW-0804">Transcription</keyword>
<dbReference type="InterPro" id="IPR007627">
    <property type="entry name" value="RNA_pol_sigma70_r2"/>
</dbReference>
<reference evidence="7 8" key="1">
    <citation type="submission" date="2019-06" db="EMBL/GenBank/DDBJ databases">
        <title>Echinicola alkalisoli sp. nov. isolated from saline soil.</title>
        <authorList>
            <person name="Sun J.-Q."/>
            <person name="Xu L."/>
        </authorList>
    </citation>
    <scope>NUCLEOTIDE SEQUENCE [LARGE SCALE GENOMIC DNA]</scope>
    <source>
        <strain evidence="7 8">LN3S3</strain>
    </source>
</reference>